<proteinExistence type="predicted"/>
<dbReference type="OrthoDB" id="2153847at2759"/>
<dbReference type="AlphaFoldDB" id="A0A2T2N7J6"/>
<dbReference type="STRING" id="1448308.A0A2T2N7J6"/>
<organism evidence="1 2">
    <name type="scientific">Corynespora cassiicola Philippines</name>
    <dbReference type="NCBI Taxonomy" id="1448308"/>
    <lineage>
        <taxon>Eukaryota</taxon>
        <taxon>Fungi</taxon>
        <taxon>Dikarya</taxon>
        <taxon>Ascomycota</taxon>
        <taxon>Pezizomycotina</taxon>
        <taxon>Dothideomycetes</taxon>
        <taxon>Pleosporomycetidae</taxon>
        <taxon>Pleosporales</taxon>
        <taxon>Corynesporascaceae</taxon>
        <taxon>Corynespora</taxon>
    </lineage>
</organism>
<accession>A0A2T2N7J6</accession>
<evidence type="ECO:0000313" key="2">
    <source>
        <dbReference type="Proteomes" id="UP000240883"/>
    </source>
</evidence>
<sequence>MLRKREVPQEHSHRNVLLAVNEALQLDNPDNIQDPVFGLLGAAAAAEGAGNIADADCLQQATADQAFTNAKAAGDVNGMTFALIYRALERNTGSVGLESVPCESIQAVNPEIAALQQHQDPAADGAAELNKQIATELAAQIAAIGGDPALANEASTFAPGEIGDPTGAGNTCNDDQDDAGCINSQNLRVDDLSEEEILAAAGGAGAAADAGADAGAANQGLNATENVNAGAGAGQNVGDAVNNNNNANLAADLLGNAGQSSSRINLGNILANLGIGQNSNNNRLQLGQGISGLNVVGRQAGGGAGAFGTCADPTIVFGPTSDGRQEDAFEPSDLATFNHGSANNINIISSFICSQLSNACDADAAAVATCESAAQAADGLEGDAAAQAFNSGLGL</sequence>
<name>A0A2T2N7J6_CORCC</name>
<dbReference type="Proteomes" id="UP000240883">
    <property type="component" value="Unassembled WGS sequence"/>
</dbReference>
<evidence type="ECO:0000313" key="1">
    <source>
        <dbReference type="EMBL" id="PSN61379.1"/>
    </source>
</evidence>
<dbReference type="EMBL" id="KZ678144">
    <property type="protein sequence ID" value="PSN61379.1"/>
    <property type="molecule type" value="Genomic_DNA"/>
</dbReference>
<reference evidence="1 2" key="1">
    <citation type="journal article" date="2018" name="Front. Microbiol.">
        <title>Genome-Wide Analysis of Corynespora cassiicola Leaf Fall Disease Putative Effectors.</title>
        <authorList>
            <person name="Lopez D."/>
            <person name="Ribeiro S."/>
            <person name="Label P."/>
            <person name="Fumanal B."/>
            <person name="Venisse J.S."/>
            <person name="Kohler A."/>
            <person name="de Oliveira R.R."/>
            <person name="Labutti K."/>
            <person name="Lipzen A."/>
            <person name="Lail K."/>
            <person name="Bauer D."/>
            <person name="Ohm R.A."/>
            <person name="Barry K.W."/>
            <person name="Spatafora J."/>
            <person name="Grigoriev I.V."/>
            <person name="Martin F.M."/>
            <person name="Pujade-Renaud V."/>
        </authorList>
    </citation>
    <scope>NUCLEOTIDE SEQUENCE [LARGE SCALE GENOMIC DNA]</scope>
    <source>
        <strain evidence="1 2">Philippines</strain>
    </source>
</reference>
<protein>
    <submittedName>
        <fullName evidence="1">Uncharacterized protein</fullName>
    </submittedName>
</protein>
<gene>
    <name evidence="1" type="ORF">BS50DRAFT_639210</name>
</gene>
<keyword evidence="2" id="KW-1185">Reference proteome</keyword>